<keyword evidence="3" id="KW-0963">Cytoplasm</keyword>
<dbReference type="InterPro" id="IPR035647">
    <property type="entry name" value="EFG_III/V"/>
</dbReference>
<dbReference type="Pfam" id="PF00009">
    <property type="entry name" value="GTP_EFTU"/>
    <property type="match status" value="1"/>
</dbReference>
<evidence type="ECO:0000313" key="6">
    <source>
        <dbReference type="Proteomes" id="UP000321532"/>
    </source>
</evidence>
<dbReference type="InterPro" id="IPR047041">
    <property type="entry name" value="BipA_GTP-bd_dom"/>
</dbReference>
<keyword evidence="6" id="KW-1185">Reference proteome</keyword>
<organism evidence="5 6">
    <name type="scientific">Adhaeribacter aerolatus</name>
    <dbReference type="NCBI Taxonomy" id="670289"/>
    <lineage>
        <taxon>Bacteria</taxon>
        <taxon>Pseudomonadati</taxon>
        <taxon>Bacteroidota</taxon>
        <taxon>Cytophagia</taxon>
        <taxon>Cytophagales</taxon>
        <taxon>Hymenobacteraceae</taxon>
        <taxon>Adhaeribacter</taxon>
    </lineage>
</organism>
<protein>
    <recommendedName>
        <fullName evidence="3">Large ribosomal subunit assembly factor BipA</fullName>
        <ecNumber evidence="3">3.6.5.-</ecNumber>
    </recommendedName>
    <alternativeName>
        <fullName evidence="3">GTP-binding protein BipA</fullName>
    </alternativeName>
</protein>
<dbReference type="PROSITE" id="PS00301">
    <property type="entry name" value="G_TR_1"/>
    <property type="match status" value="1"/>
</dbReference>
<dbReference type="InterPro" id="IPR005225">
    <property type="entry name" value="Small_GTP-bd"/>
</dbReference>
<dbReference type="CDD" id="cd03691">
    <property type="entry name" value="BipA_TypA_II"/>
    <property type="match status" value="1"/>
</dbReference>
<dbReference type="Gene3D" id="3.40.50.300">
    <property type="entry name" value="P-loop containing nucleotide triphosphate hydrolases"/>
    <property type="match status" value="1"/>
</dbReference>
<dbReference type="EMBL" id="BJYS01000028">
    <property type="protein sequence ID" value="GEO05854.1"/>
    <property type="molecule type" value="Genomic_DNA"/>
</dbReference>
<comment type="function">
    <text evidence="3">A 50S ribosomal subunit assembly protein with GTPase activity, required for 50S subunit assembly at low temperatures, may also play a role in translation. Binds GTP and analogs. Binds the 70S ribosome between the 30S and 50S subunits, in a similar position as ribosome-bound EF-G; it contacts a number of ribosomal proteins, both rRNAs and the A-site tRNA.</text>
</comment>
<evidence type="ECO:0000259" key="4">
    <source>
        <dbReference type="PROSITE" id="PS51722"/>
    </source>
</evidence>
<keyword evidence="3" id="KW-0694">RNA-binding</keyword>
<dbReference type="Gene3D" id="3.30.70.870">
    <property type="entry name" value="Elongation Factor G (Translational Gtpase), domain 3"/>
    <property type="match status" value="1"/>
</dbReference>
<reference evidence="5 6" key="1">
    <citation type="submission" date="2019-07" db="EMBL/GenBank/DDBJ databases">
        <title>Whole genome shotgun sequence of Adhaeribacter aerolatus NBRC 106133.</title>
        <authorList>
            <person name="Hosoyama A."/>
            <person name="Uohara A."/>
            <person name="Ohji S."/>
            <person name="Ichikawa N."/>
        </authorList>
    </citation>
    <scope>NUCLEOTIDE SEQUENCE [LARGE SCALE GENOMIC DNA]</scope>
    <source>
        <strain evidence="5 6">NBRC 106133</strain>
    </source>
</reference>
<dbReference type="SUPFAM" id="SSF54980">
    <property type="entry name" value="EF-G C-terminal domain-like"/>
    <property type="match status" value="2"/>
</dbReference>
<dbReference type="PROSITE" id="PS51722">
    <property type="entry name" value="G_TR_2"/>
    <property type="match status" value="1"/>
</dbReference>
<dbReference type="GO" id="GO:0019843">
    <property type="term" value="F:rRNA binding"/>
    <property type="evidence" value="ECO:0007669"/>
    <property type="project" value="UniProtKB-KW"/>
</dbReference>
<dbReference type="InterPro" id="IPR047043">
    <property type="entry name" value="BipA_III"/>
</dbReference>
<dbReference type="InterPro" id="IPR004161">
    <property type="entry name" value="EFTu-like_2"/>
</dbReference>
<feature type="binding site" evidence="3">
    <location>
        <begin position="15"/>
        <end position="20"/>
    </location>
    <ligand>
        <name>GTP</name>
        <dbReference type="ChEBI" id="CHEBI:37565"/>
    </ligand>
</feature>
<dbReference type="InterPro" id="IPR031157">
    <property type="entry name" value="G_TR_CS"/>
</dbReference>
<dbReference type="FunFam" id="3.40.50.300:FF:000055">
    <property type="entry name" value="GTP-binding protein TypA"/>
    <property type="match status" value="1"/>
</dbReference>
<dbReference type="HAMAP" id="MF_00849">
    <property type="entry name" value="BipA"/>
    <property type="match status" value="1"/>
</dbReference>
<keyword evidence="1 3" id="KW-0342">GTP-binding</keyword>
<dbReference type="FunFam" id="3.30.70.870:FF:000003">
    <property type="entry name" value="GTP-binding protein TypA"/>
    <property type="match status" value="1"/>
</dbReference>
<dbReference type="GO" id="GO:0005829">
    <property type="term" value="C:cytosol"/>
    <property type="evidence" value="ECO:0007669"/>
    <property type="project" value="TreeGrafter"/>
</dbReference>
<dbReference type="GO" id="GO:0003924">
    <property type="term" value="F:GTPase activity"/>
    <property type="evidence" value="ECO:0007669"/>
    <property type="project" value="UniProtKB-UniRule"/>
</dbReference>
<dbReference type="GO" id="GO:1990904">
    <property type="term" value="C:ribonucleoprotein complex"/>
    <property type="evidence" value="ECO:0007669"/>
    <property type="project" value="TreeGrafter"/>
</dbReference>
<dbReference type="Gene3D" id="2.40.50.250">
    <property type="entry name" value="bipa protein"/>
    <property type="match status" value="1"/>
</dbReference>
<dbReference type="CDD" id="cd16263">
    <property type="entry name" value="BipA_III"/>
    <property type="match status" value="1"/>
</dbReference>
<dbReference type="FunFam" id="2.40.50.250:FF:000001">
    <property type="entry name" value="GTP-binding protein TypA"/>
    <property type="match status" value="1"/>
</dbReference>
<accession>A0A512B1K1</accession>
<dbReference type="OrthoDB" id="9801591at2"/>
<evidence type="ECO:0000313" key="5">
    <source>
        <dbReference type="EMBL" id="GEO05854.1"/>
    </source>
</evidence>
<dbReference type="InterPro" id="IPR006298">
    <property type="entry name" value="BipA"/>
</dbReference>
<dbReference type="InterPro" id="IPR042116">
    <property type="entry name" value="TypA/BipA_C"/>
</dbReference>
<comment type="subunit">
    <text evidence="3">Monomer.</text>
</comment>
<name>A0A512B1K1_9BACT</name>
<dbReference type="InterPro" id="IPR027417">
    <property type="entry name" value="P-loop_NTPase"/>
</dbReference>
<dbReference type="SMART" id="SM00838">
    <property type="entry name" value="EFG_C"/>
    <property type="match status" value="1"/>
</dbReference>
<keyword evidence="3" id="KW-0820">tRNA-binding</keyword>
<dbReference type="GO" id="GO:0009409">
    <property type="term" value="P:response to cold"/>
    <property type="evidence" value="ECO:0007669"/>
    <property type="project" value="UniProtKB-ARBA"/>
</dbReference>
<dbReference type="EC" id="3.6.5.-" evidence="3"/>
<proteinExistence type="inferred from homology"/>
<dbReference type="InterPro" id="IPR035651">
    <property type="entry name" value="BipA_V"/>
</dbReference>
<dbReference type="Proteomes" id="UP000321532">
    <property type="component" value="Unassembled WGS sequence"/>
</dbReference>
<feature type="domain" description="Tr-type G" evidence="4">
    <location>
        <begin position="3"/>
        <end position="199"/>
    </location>
</feature>
<dbReference type="InterPro" id="IPR000640">
    <property type="entry name" value="EFG_V-like"/>
</dbReference>
<comment type="caution">
    <text evidence="5">The sequence shown here is derived from an EMBL/GenBank/DDBJ whole genome shotgun (WGS) entry which is preliminary data.</text>
</comment>
<evidence type="ECO:0000256" key="2">
    <source>
        <dbReference type="ARBA" id="ARBA00048548"/>
    </source>
</evidence>
<dbReference type="Pfam" id="PF03144">
    <property type="entry name" value="GTP_EFTU_D2"/>
    <property type="match status" value="1"/>
</dbReference>
<dbReference type="Gene3D" id="3.30.70.240">
    <property type="match status" value="1"/>
</dbReference>
<dbReference type="GO" id="GO:0000049">
    <property type="term" value="F:tRNA binding"/>
    <property type="evidence" value="ECO:0007669"/>
    <property type="project" value="UniProtKB-KW"/>
</dbReference>
<dbReference type="InterPro" id="IPR047042">
    <property type="entry name" value="BipA_II"/>
</dbReference>
<dbReference type="GO" id="GO:0005525">
    <property type="term" value="F:GTP binding"/>
    <property type="evidence" value="ECO:0007669"/>
    <property type="project" value="UniProtKB-UniRule"/>
</dbReference>
<dbReference type="SUPFAM" id="SSF52540">
    <property type="entry name" value="P-loop containing nucleoside triphosphate hydrolases"/>
    <property type="match status" value="1"/>
</dbReference>
<dbReference type="Pfam" id="PF00679">
    <property type="entry name" value="EFG_C"/>
    <property type="match status" value="1"/>
</dbReference>
<dbReference type="SUPFAM" id="SSF50447">
    <property type="entry name" value="Translation proteins"/>
    <property type="match status" value="1"/>
</dbReference>
<dbReference type="PANTHER" id="PTHR42908">
    <property type="entry name" value="TRANSLATION ELONGATION FACTOR-RELATED"/>
    <property type="match status" value="1"/>
</dbReference>
<gene>
    <name evidence="3" type="primary">bipA</name>
    <name evidence="5" type="ORF">AAE02nite_35180</name>
</gene>
<keyword evidence="3" id="KW-0699">rRNA-binding</keyword>
<dbReference type="FunFam" id="3.30.70.240:FF:000002">
    <property type="entry name" value="GTP-binding protein TypA"/>
    <property type="match status" value="1"/>
</dbReference>
<dbReference type="PANTHER" id="PTHR42908:SF8">
    <property type="entry name" value="TR-TYPE G DOMAIN-CONTAINING PROTEIN"/>
    <property type="match status" value="1"/>
</dbReference>
<dbReference type="Gene3D" id="2.40.30.10">
    <property type="entry name" value="Translation factors"/>
    <property type="match status" value="1"/>
</dbReference>
<sequence>MSQNIRNIAIIAHVDHGKTTLVDKIIHASKIFSEHQHFDDLILDNNDLERERGITIVSKNVSVRYKDVKINIIDTPGHADFGGEVERVLKMADGVLLLVDAFEGAMPQTRFVLSKAISLGLKPIVVVNKVDKENCRPDEVHEQVFDLMFNLGATEDQLDFVTLYGSSKQGWMSTDWQQKTEDITPLLDAIVNVIPAAPTLDGTPQMQITSLDYSSFVGRIAIGRVHRGTLTEGEAISLCKRDGSIKKMRIKDIHIFEGLGKVKVPSVSSGEICAITGIEGFDIGDTIADAEMPEALARISIDEPTMNMLFTINNSPFFGREGKYVTSRHLRDRLYKEIEKNLALRVEETDKEDTFLVYGRGILHLSVLIETMRREGYELQVGQPQVIFKEIDGQRHEPMEHLVVDVPEETAGKVIELVTQRKGELTIMEPKGDLQHLEFNIPARGLIGLRNNVLTATAGEAIMNHRFISYEPHKGPIPGRINGSLISLETGPGTAYSIDKLQDRGAFFVDPGEEVYAGQVIGEHSRGNDITVNIQKGKQLTNMRASGSDNNVKIAPKKQFSLEEAMEYIQKDELLEVTPKSIRMRKIYLDENDRKRYEKRDEE</sequence>
<dbReference type="InterPro" id="IPR048876">
    <property type="entry name" value="BipA_C"/>
</dbReference>
<dbReference type="NCBIfam" id="TIGR00231">
    <property type="entry name" value="small_GTP"/>
    <property type="match status" value="1"/>
</dbReference>
<dbReference type="Pfam" id="PF21018">
    <property type="entry name" value="BipA_C"/>
    <property type="match status" value="1"/>
</dbReference>
<dbReference type="FunFam" id="2.40.30.10:FF:000016">
    <property type="entry name" value="GTP-binding protein TypA"/>
    <property type="match status" value="1"/>
</dbReference>
<keyword evidence="3" id="KW-0378">Hydrolase</keyword>
<keyword evidence="3" id="KW-0690">Ribosome biogenesis</keyword>
<evidence type="ECO:0000256" key="3">
    <source>
        <dbReference type="HAMAP-Rule" id="MF_00849"/>
    </source>
</evidence>
<dbReference type="GO" id="GO:0043022">
    <property type="term" value="F:ribosome binding"/>
    <property type="evidence" value="ECO:0007669"/>
    <property type="project" value="UniProtKB-UniRule"/>
</dbReference>
<dbReference type="NCBIfam" id="TIGR01394">
    <property type="entry name" value="TypA_BipA"/>
    <property type="match status" value="1"/>
</dbReference>
<dbReference type="InterPro" id="IPR000795">
    <property type="entry name" value="T_Tr_GTP-bd_dom"/>
</dbReference>
<dbReference type="CDD" id="cd03710">
    <property type="entry name" value="BipA_TypA_C"/>
    <property type="match status" value="1"/>
</dbReference>
<dbReference type="GO" id="GO:0000027">
    <property type="term" value="P:ribosomal large subunit assembly"/>
    <property type="evidence" value="ECO:0007669"/>
    <property type="project" value="UniProtKB-UniRule"/>
</dbReference>
<dbReference type="RefSeq" id="WP_146900740.1">
    <property type="nucleotide sequence ID" value="NZ_BJYS01000028.1"/>
</dbReference>
<keyword evidence="3" id="KW-0547">Nucleotide-binding</keyword>
<comment type="similarity">
    <text evidence="3">Belongs to the TRAFAC class translation factor GTPase superfamily. Classic translation factor GTPase family. BipA subfamily.</text>
</comment>
<comment type="subcellular location">
    <subcellularLocation>
        <location evidence="3">Cytoplasm</location>
    </subcellularLocation>
    <text evidence="3">Binds to ribosomes.</text>
</comment>
<dbReference type="InterPro" id="IPR009000">
    <property type="entry name" value="Transl_B-barrel_sf"/>
</dbReference>
<dbReference type="PRINTS" id="PR00315">
    <property type="entry name" value="ELONGATNFCT"/>
</dbReference>
<feature type="binding site" evidence="3">
    <location>
        <begin position="128"/>
        <end position="131"/>
    </location>
    <ligand>
        <name>GTP</name>
        <dbReference type="ChEBI" id="CHEBI:37565"/>
    </ligand>
</feature>
<comment type="catalytic activity">
    <reaction evidence="2 3">
        <text>GTP + H2O = GDP + phosphate + H(+)</text>
        <dbReference type="Rhea" id="RHEA:19669"/>
        <dbReference type="ChEBI" id="CHEBI:15377"/>
        <dbReference type="ChEBI" id="CHEBI:15378"/>
        <dbReference type="ChEBI" id="CHEBI:37565"/>
        <dbReference type="ChEBI" id="CHEBI:43474"/>
        <dbReference type="ChEBI" id="CHEBI:58189"/>
    </reaction>
</comment>
<dbReference type="AlphaFoldDB" id="A0A512B1K1"/>
<evidence type="ECO:0000256" key="1">
    <source>
        <dbReference type="ARBA" id="ARBA00023134"/>
    </source>
</evidence>
<dbReference type="CDD" id="cd01891">
    <property type="entry name" value="TypA_BipA"/>
    <property type="match status" value="1"/>
</dbReference>
<dbReference type="GO" id="GO:0010467">
    <property type="term" value="P:gene expression"/>
    <property type="evidence" value="ECO:0007669"/>
    <property type="project" value="UniProtKB-ARBA"/>
</dbReference>